<feature type="compositionally biased region" description="Polar residues" evidence="1">
    <location>
        <begin position="33"/>
        <end position="52"/>
    </location>
</feature>
<dbReference type="InterPro" id="IPR025398">
    <property type="entry name" value="DUF4371"/>
</dbReference>
<feature type="region of interest" description="Disordered" evidence="1">
    <location>
        <begin position="19"/>
        <end position="52"/>
    </location>
</feature>
<dbReference type="SUPFAM" id="SSF53098">
    <property type="entry name" value="Ribonuclease H-like"/>
    <property type="match status" value="1"/>
</dbReference>
<dbReference type="InterPro" id="IPR006580">
    <property type="entry name" value="Znf_TTF"/>
</dbReference>
<protein>
    <submittedName>
        <fullName evidence="3 5 6">Repressor of the inhibitor of the protein kinase</fullName>
    </submittedName>
</protein>
<dbReference type="RefSeq" id="XP_025411238.1">
    <property type="nucleotide sequence ID" value="XM_025555453.1"/>
</dbReference>
<evidence type="ECO:0000313" key="6">
    <source>
        <dbReference type="RefSeq" id="XP_025411239.1"/>
    </source>
</evidence>
<organism evidence="3">
    <name type="scientific">Sipha flava</name>
    <name type="common">yellow sugarcane aphid</name>
    <dbReference type="NCBI Taxonomy" id="143950"/>
    <lineage>
        <taxon>Eukaryota</taxon>
        <taxon>Metazoa</taxon>
        <taxon>Ecdysozoa</taxon>
        <taxon>Arthropoda</taxon>
        <taxon>Hexapoda</taxon>
        <taxon>Insecta</taxon>
        <taxon>Pterygota</taxon>
        <taxon>Neoptera</taxon>
        <taxon>Paraneoptera</taxon>
        <taxon>Hemiptera</taxon>
        <taxon>Sternorrhyncha</taxon>
        <taxon>Aphidomorpha</taxon>
        <taxon>Aphidoidea</taxon>
        <taxon>Aphididae</taxon>
        <taxon>Sipha</taxon>
    </lineage>
</organism>
<keyword evidence="3" id="KW-0808">Transferase</keyword>
<evidence type="ECO:0000313" key="3">
    <source>
        <dbReference type="EMBL" id="MBY72817.1"/>
    </source>
</evidence>
<name>A0A2S2Q502_9HEMI</name>
<reference evidence="3" key="1">
    <citation type="submission" date="2018-04" db="EMBL/GenBank/DDBJ databases">
        <title>Transcriptome assembly of Sipha flava.</title>
        <authorList>
            <person name="Scully E.D."/>
            <person name="Geib S.M."/>
            <person name="Palmer N.A."/>
            <person name="Koch K."/>
            <person name="Bradshaw J."/>
            <person name="Heng-Moss T."/>
            <person name="Sarath G."/>
        </authorList>
    </citation>
    <scope>NUCLEOTIDE SEQUENCE</scope>
</reference>
<dbReference type="GO" id="GO:0046983">
    <property type="term" value="F:protein dimerization activity"/>
    <property type="evidence" value="ECO:0007669"/>
    <property type="project" value="InterPro"/>
</dbReference>
<proteinExistence type="predicted"/>
<dbReference type="PANTHER" id="PTHR46289">
    <property type="entry name" value="52 KDA REPRESSOR OF THE INHIBITOR OF THE PROTEIN KINASE-LIKE PROTEIN-RELATED"/>
    <property type="match status" value="1"/>
</dbReference>
<dbReference type="RefSeq" id="XP_025411239.1">
    <property type="nucleotide sequence ID" value="XM_025555454.1"/>
</dbReference>
<dbReference type="SMART" id="SM00597">
    <property type="entry name" value="ZnF_TTF"/>
    <property type="match status" value="1"/>
</dbReference>
<dbReference type="EMBL" id="GGMS01003614">
    <property type="protein sequence ID" value="MBY72817.1"/>
    <property type="molecule type" value="Transcribed_RNA"/>
</dbReference>
<feature type="domain" description="TTF-type" evidence="2">
    <location>
        <begin position="109"/>
        <end position="217"/>
    </location>
</feature>
<gene>
    <name evidence="3" type="primary">PRKRIR_14</name>
    <name evidence="5 6" type="synonym">LOC112684127</name>
    <name evidence="3" type="ORF">g.73915</name>
</gene>
<accession>A0A2S2Q502</accession>
<dbReference type="Proteomes" id="UP000694846">
    <property type="component" value="Unplaced"/>
</dbReference>
<evidence type="ECO:0000256" key="1">
    <source>
        <dbReference type="SAM" id="MobiDB-lite"/>
    </source>
</evidence>
<dbReference type="OrthoDB" id="6611984at2759"/>
<dbReference type="AlphaFoldDB" id="A0A2S2Q502"/>
<dbReference type="Pfam" id="PF14291">
    <property type="entry name" value="DUF4371"/>
    <property type="match status" value="1"/>
</dbReference>
<dbReference type="InterPro" id="IPR052958">
    <property type="entry name" value="IFN-induced_PKR_regulator"/>
</dbReference>
<evidence type="ECO:0000259" key="2">
    <source>
        <dbReference type="SMART" id="SM00597"/>
    </source>
</evidence>
<dbReference type="InterPro" id="IPR008906">
    <property type="entry name" value="HATC_C_dom"/>
</dbReference>
<dbReference type="InterPro" id="IPR012337">
    <property type="entry name" value="RNaseH-like_sf"/>
</dbReference>
<keyword evidence="3" id="KW-0418">Kinase</keyword>
<keyword evidence="4" id="KW-1185">Reference proteome</keyword>
<evidence type="ECO:0000313" key="5">
    <source>
        <dbReference type="RefSeq" id="XP_025411238.1"/>
    </source>
</evidence>
<dbReference type="GO" id="GO:0016301">
    <property type="term" value="F:kinase activity"/>
    <property type="evidence" value="ECO:0007669"/>
    <property type="project" value="UniProtKB-KW"/>
</dbReference>
<evidence type="ECO:0000313" key="4">
    <source>
        <dbReference type="Proteomes" id="UP000694846"/>
    </source>
</evidence>
<dbReference type="Pfam" id="PF05699">
    <property type="entry name" value="Dimer_Tnp_hAT"/>
    <property type="match status" value="1"/>
</dbReference>
<sequence length="809" mass="92576">MNQKRSRSGSLLNYFKVESNTTPNVELPESKNQKPPITAENSSTINNSATDIPNESNIQLNEGNNIVPKFDISLYVNKKLSDHEKINIIQNMWVPDNSYIFKTQQIGSQNRKFNRFWLTKYKWLAYSKLENSVYCKTCVLFAPSYAGNCSSQALNQLVKTGYNNWKNALERFEKHSFLNYHKDAILKYDTFIDIMSGKLLSIDKKIDKDSQKQALDNQEKLKPIIKTVILCGRQNLSLRSHRDYGVFSTKKEPAENEGNFRALLRARIESGDESLKKHFETCSKNATYISWNIQNQIIEVCDEIIIKKLVTKINKAKFFSVLADETTDVSTVEQFSLCVRFVELMSNNEYKIVEQFLKFVPVQSTTGQRLADVILETLNNIGIDLNFLRGQGYDGASSMSDQFKGVQALITNKYPTAIYVHCVSHSLNLALSNAAEVVPIRNAFGILEKIYTFFNTPKRQDILQHNIETSTYNSNKTKLKQLCPTRWVERHDSVIILKQMLLPVVAALEEIQSWSCKDSSSNAFLLLCGIRQSSFIISLLCAEKLLSYTLPISKILQSTDLDISDALNNVDSVISVLQNIRTNVENEFKIIFNEACEIADALEITIVMPRLTKNQTKRCNVPSENEEEYYKRAIFIPWLDSFINSISERFLKHKDVIKSFKCLLPTGHIPNQTEKSQYSKLLEFYKNDIPQNGVNAAAAEFDLWYQKFAHQNHSLPHNAIDALNLCNDTLFQTIFILLKIFSTLPVSTSTTERSFSSLRRIKTYLRNTMSQNRLNGLAMLRIHREIDVQTSEVLSILGKKGPRRLNFVV</sequence>
<dbReference type="PANTHER" id="PTHR46289:SF14">
    <property type="entry name" value="DUF4371 DOMAIN-CONTAINING PROTEIN"/>
    <property type="match status" value="1"/>
</dbReference>
<reference evidence="5 6" key="2">
    <citation type="submission" date="2025-04" db="UniProtKB">
        <authorList>
            <consortium name="RefSeq"/>
        </authorList>
    </citation>
    <scope>IDENTIFICATION</scope>
    <source>
        <tissue evidence="5 6">Whole body</tissue>
    </source>
</reference>